<evidence type="ECO:0000259" key="1">
    <source>
        <dbReference type="Pfam" id="PF13472"/>
    </source>
</evidence>
<dbReference type="Proteomes" id="UP000270678">
    <property type="component" value="Chromosome"/>
</dbReference>
<dbReference type="CDD" id="cd00229">
    <property type="entry name" value="SGNH_hydrolase"/>
    <property type="match status" value="1"/>
</dbReference>
<dbReference type="SUPFAM" id="SSF52266">
    <property type="entry name" value="SGNH hydrolase"/>
    <property type="match status" value="1"/>
</dbReference>
<proteinExistence type="predicted"/>
<dbReference type="KEGG" id="plut:EI981_01255"/>
<dbReference type="EMBL" id="CP034346">
    <property type="protein sequence ID" value="AZS13245.1"/>
    <property type="molecule type" value="Genomic_DNA"/>
</dbReference>
<dbReference type="OrthoDB" id="26855at2"/>
<protein>
    <submittedName>
        <fullName evidence="2">SGNH/GDSL hydrolase family protein</fullName>
    </submittedName>
</protein>
<keyword evidence="3" id="KW-1185">Reference proteome</keyword>
<dbReference type="InterPro" id="IPR013830">
    <property type="entry name" value="SGNH_hydro"/>
</dbReference>
<dbReference type="Pfam" id="PF13472">
    <property type="entry name" value="Lipase_GDSL_2"/>
    <property type="match status" value="1"/>
</dbReference>
<keyword evidence="2" id="KW-0378">Hydrolase</keyword>
<evidence type="ECO:0000313" key="2">
    <source>
        <dbReference type="EMBL" id="AZS13245.1"/>
    </source>
</evidence>
<evidence type="ECO:0000313" key="3">
    <source>
        <dbReference type="Proteomes" id="UP000270678"/>
    </source>
</evidence>
<gene>
    <name evidence="2" type="ORF">EI981_01255</name>
</gene>
<dbReference type="InterPro" id="IPR036514">
    <property type="entry name" value="SGNH_hydro_sf"/>
</dbReference>
<organism evidence="2 3">
    <name type="scientific">Paenibacillus lutimineralis</name>
    <dbReference type="NCBI Taxonomy" id="2707005"/>
    <lineage>
        <taxon>Bacteria</taxon>
        <taxon>Bacillati</taxon>
        <taxon>Bacillota</taxon>
        <taxon>Bacilli</taxon>
        <taxon>Bacillales</taxon>
        <taxon>Paenibacillaceae</taxon>
        <taxon>Paenibacillus</taxon>
    </lineage>
</organism>
<name>A0A3S9USE1_9BACL</name>
<feature type="domain" description="SGNH hydrolase-type esterase" evidence="1">
    <location>
        <begin position="5"/>
        <end position="201"/>
    </location>
</feature>
<dbReference type="RefSeq" id="WP_126994734.1">
    <property type="nucleotide sequence ID" value="NZ_CP034346.1"/>
</dbReference>
<sequence length="229" mass="25176">MIYTALGDSITYGENASSLAKAYPRLAVSAMNSDSCKVRGFVLAHPGWNSHDLLDAVIWRGGPIIQSASVVSVWIGGVDLANAALSSLKSNKPLAVKQFVTSYRRNLGAIFTYIRKGCRARVICCTQYNPFPNSPLAVESISGLNQIITELAQHFNVTVAPAHKWFEGRQAELIYGYQNGKIEDALSGQLPIHPNDRGHRVIASRLAPYLFPQSQTYGRISARKRTTKR</sequence>
<reference evidence="3" key="1">
    <citation type="submission" date="2018-12" db="EMBL/GenBank/DDBJ databases">
        <title>Complete genome sequence of Paenibacillus sp. MBLB1234.</title>
        <authorList>
            <person name="Nam Y.-D."/>
            <person name="Kang J."/>
            <person name="Chung W.-H."/>
            <person name="Park Y.S."/>
        </authorList>
    </citation>
    <scope>NUCLEOTIDE SEQUENCE [LARGE SCALE GENOMIC DNA]</scope>
    <source>
        <strain evidence="3">MBLB1234</strain>
    </source>
</reference>
<dbReference type="Gene3D" id="3.40.50.1110">
    <property type="entry name" value="SGNH hydrolase"/>
    <property type="match status" value="1"/>
</dbReference>
<dbReference type="AlphaFoldDB" id="A0A3S9USE1"/>
<accession>A0A3S9USE1</accession>
<dbReference type="GO" id="GO:0016787">
    <property type="term" value="F:hydrolase activity"/>
    <property type="evidence" value="ECO:0007669"/>
    <property type="project" value="UniProtKB-KW"/>
</dbReference>